<evidence type="ECO:0000313" key="3">
    <source>
        <dbReference type="Proteomes" id="UP000823749"/>
    </source>
</evidence>
<evidence type="ECO:0000256" key="1">
    <source>
        <dbReference type="SAM" id="SignalP"/>
    </source>
</evidence>
<dbReference type="EMBL" id="JACTNZ010000010">
    <property type="protein sequence ID" value="KAG5530086.1"/>
    <property type="molecule type" value="Genomic_DNA"/>
</dbReference>
<keyword evidence="1" id="KW-0732">Signal</keyword>
<feature type="signal peptide" evidence="1">
    <location>
        <begin position="1"/>
        <end position="18"/>
    </location>
</feature>
<name>A0AAV6IMZ9_9ERIC</name>
<evidence type="ECO:0000313" key="2">
    <source>
        <dbReference type="EMBL" id="KAG5530086.1"/>
    </source>
</evidence>
<accession>A0AAV6IMZ9</accession>
<organism evidence="2 3">
    <name type="scientific">Rhododendron griersonianum</name>
    <dbReference type="NCBI Taxonomy" id="479676"/>
    <lineage>
        <taxon>Eukaryota</taxon>
        <taxon>Viridiplantae</taxon>
        <taxon>Streptophyta</taxon>
        <taxon>Embryophyta</taxon>
        <taxon>Tracheophyta</taxon>
        <taxon>Spermatophyta</taxon>
        <taxon>Magnoliopsida</taxon>
        <taxon>eudicotyledons</taxon>
        <taxon>Gunneridae</taxon>
        <taxon>Pentapetalae</taxon>
        <taxon>asterids</taxon>
        <taxon>Ericales</taxon>
        <taxon>Ericaceae</taxon>
        <taxon>Ericoideae</taxon>
        <taxon>Rhodoreae</taxon>
        <taxon>Rhododendron</taxon>
    </lineage>
</organism>
<dbReference type="AlphaFoldDB" id="A0AAV6IMZ9"/>
<gene>
    <name evidence="2" type="ORF">RHGRI_030447</name>
</gene>
<keyword evidence="3" id="KW-1185">Reference proteome</keyword>
<dbReference type="Proteomes" id="UP000823749">
    <property type="component" value="Chromosome 10"/>
</dbReference>
<reference evidence="2" key="1">
    <citation type="submission" date="2020-08" db="EMBL/GenBank/DDBJ databases">
        <title>Plant Genome Project.</title>
        <authorList>
            <person name="Zhang R.-G."/>
        </authorList>
    </citation>
    <scope>NUCLEOTIDE SEQUENCE</scope>
    <source>
        <strain evidence="2">WSP0</strain>
        <tissue evidence="2">Leaf</tissue>
    </source>
</reference>
<proteinExistence type="predicted"/>
<protein>
    <submittedName>
        <fullName evidence="2">Uncharacterized protein</fullName>
    </submittedName>
</protein>
<comment type="caution">
    <text evidence="2">The sequence shown here is derived from an EMBL/GenBank/DDBJ whole genome shotgun (WGS) entry which is preliminary data.</text>
</comment>
<sequence>MIWLTATVGRMSWAAAVAEEAIWNFNFGGSYPSSTTDDVLVVLEDPQTTFWSSSIWGKNQRAALKEMVASSATKSGLAIKIISGTNSHNTTVLLIKPDPILLLGRRPFPTLDPAVDYVGDDTVPRDPTCCRIGGRRGPSASDDIVAGGFRGL</sequence>
<feature type="chain" id="PRO_5043574286" evidence="1">
    <location>
        <begin position="19"/>
        <end position="152"/>
    </location>
</feature>